<proteinExistence type="predicted"/>
<dbReference type="OrthoDB" id="1099523at2"/>
<reference evidence="3" key="1">
    <citation type="submission" date="2014-09" db="EMBL/GenBank/DDBJ databases">
        <title>Whole genome shotgun sequence of Streptomyces sp. NBRC 110027.</title>
        <authorList>
            <person name="Komaki H."/>
            <person name="Ichikawa N."/>
            <person name="Katano-Makiyama Y."/>
            <person name="Hosoyama A."/>
            <person name="Hashimoto M."/>
            <person name="Uohara A."/>
            <person name="Kitahashi Y."/>
            <person name="Ohji S."/>
            <person name="Kimura A."/>
            <person name="Yamazoe A."/>
            <person name="Igarashi Y."/>
            <person name="Fujita N."/>
        </authorList>
    </citation>
    <scope>NUCLEOTIDE SEQUENCE [LARGE SCALE GENOMIC DNA]</scope>
    <source>
        <strain evidence="3">NBRC 110027</strain>
    </source>
</reference>
<keyword evidence="1" id="KW-0732">Signal</keyword>
<dbReference type="AlphaFoldDB" id="A0A0P4R5Q6"/>
<reference evidence="2 3" key="2">
    <citation type="journal article" date="2015" name="Stand. Genomic Sci.">
        <title>Draft genome sequence of marine-derived Streptomyces sp. TP-A0598, a producer of anti-MRSA antibiotic lydicamycins.</title>
        <authorList>
            <person name="Komaki H."/>
            <person name="Ichikawa N."/>
            <person name="Hosoyama A."/>
            <person name="Fujita N."/>
            <person name="Igarashi Y."/>
        </authorList>
    </citation>
    <scope>NUCLEOTIDE SEQUENCE [LARGE SCALE GENOMIC DNA]</scope>
    <source>
        <strain evidence="2 3">NBRC 110027</strain>
    </source>
</reference>
<evidence type="ECO:0000313" key="3">
    <source>
        <dbReference type="Proteomes" id="UP000048965"/>
    </source>
</evidence>
<protein>
    <submittedName>
        <fullName evidence="2">Uncharacterized protein</fullName>
    </submittedName>
</protein>
<name>A0A0P4R5Q6_9ACTN</name>
<dbReference type="RefSeq" id="WP_158894443.1">
    <property type="nucleotide sequence ID" value="NZ_BBNO01000004.1"/>
</dbReference>
<keyword evidence="3" id="KW-1185">Reference proteome</keyword>
<feature type="signal peptide" evidence="1">
    <location>
        <begin position="1"/>
        <end position="31"/>
    </location>
</feature>
<comment type="caution">
    <text evidence="2">The sequence shown here is derived from an EMBL/GenBank/DDBJ whole genome shotgun (WGS) entry which is preliminary data.</text>
</comment>
<evidence type="ECO:0000313" key="2">
    <source>
        <dbReference type="EMBL" id="GAO08422.1"/>
    </source>
</evidence>
<gene>
    <name evidence="2" type="ORF">TPA0598_04_00580</name>
</gene>
<sequence length="154" mass="16791">MRSKRRILAGILSASVAWAGFLGAFAGPAQAATVSPVHMAAPAAQKSAAQKSAVGKWHIRNSFFGKNGEDVPLRQGDLKFGYKHIQDKHPEDDTSLIGWIDDTLEDGKYEEDEGSTVVRNRTATGKMFRVVFSEREDEASKDGRPVGIITAFLE</sequence>
<dbReference type="EMBL" id="BBNO01000004">
    <property type="protein sequence ID" value="GAO08422.1"/>
    <property type="molecule type" value="Genomic_DNA"/>
</dbReference>
<organism evidence="2 3">
    <name type="scientific">Streptomyces lydicamycinicus</name>
    <dbReference type="NCBI Taxonomy" id="1546107"/>
    <lineage>
        <taxon>Bacteria</taxon>
        <taxon>Bacillati</taxon>
        <taxon>Actinomycetota</taxon>
        <taxon>Actinomycetes</taxon>
        <taxon>Kitasatosporales</taxon>
        <taxon>Streptomycetaceae</taxon>
        <taxon>Streptomyces</taxon>
    </lineage>
</organism>
<evidence type="ECO:0000256" key="1">
    <source>
        <dbReference type="SAM" id="SignalP"/>
    </source>
</evidence>
<dbReference type="Proteomes" id="UP000048965">
    <property type="component" value="Unassembled WGS sequence"/>
</dbReference>
<accession>A0A0P4R5Q6</accession>
<feature type="chain" id="PRO_5006068433" evidence="1">
    <location>
        <begin position="32"/>
        <end position="154"/>
    </location>
</feature>